<sequence>MSRILHRTRVALDERRTRAMPWRRSFGQPGLASPDVIAQRKLEWRASIYNQRLQAVPSTLSCQEQIKSRNSTGKEKMLQKIEPWIRRELQAVLGDPDPTVIVHVATSQFFAWLAEKAKVPSGVFDVEERFISPLRPFLLDKVPSLQRMFLVCILTVVIKFDVCPCWLQHWIRDVDIHACLPAF</sequence>
<dbReference type="EC" id="2.3.2.27" evidence="2"/>
<comment type="caution">
    <text evidence="6">The sequence shown here is derived from an EMBL/GenBank/DDBJ whole genome shotgun (WGS) entry which is preliminary data.</text>
</comment>
<proteinExistence type="predicted"/>
<keyword evidence="3" id="KW-0808">Transferase</keyword>
<keyword evidence="5" id="KW-0804">Transcription</keyword>
<keyword evidence="7" id="KW-1185">Reference proteome</keyword>
<evidence type="ECO:0000256" key="3">
    <source>
        <dbReference type="ARBA" id="ARBA00022679"/>
    </source>
</evidence>
<dbReference type="Proteomes" id="UP000634136">
    <property type="component" value="Unassembled WGS sequence"/>
</dbReference>
<keyword evidence="4" id="KW-0805">Transcription regulation</keyword>
<evidence type="ECO:0000313" key="6">
    <source>
        <dbReference type="EMBL" id="KAF7837855.1"/>
    </source>
</evidence>
<gene>
    <name evidence="6" type="ORF">G2W53_006337</name>
</gene>
<comment type="catalytic activity">
    <reaction evidence="1">
        <text>S-ubiquitinyl-[E2 ubiquitin-conjugating enzyme]-L-cysteine + [acceptor protein]-L-lysine = [E2 ubiquitin-conjugating enzyme]-L-cysteine + N(6)-ubiquitinyl-[acceptor protein]-L-lysine.</text>
        <dbReference type="EC" id="2.3.2.27"/>
    </reaction>
</comment>
<dbReference type="GO" id="GO:0061630">
    <property type="term" value="F:ubiquitin protein ligase activity"/>
    <property type="evidence" value="ECO:0007669"/>
    <property type="project" value="UniProtKB-EC"/>
</dbReference>
<dbReference type="PANTHER" id="PTHR46077">
    <property type="entry name" value="E3 UBIQUITIN-PROTEIN LIGASE TOPORS"/>
    <property type="match status" value="1"/>
</dbReference>
<accession>A0A835CEP2</accession>
<dbReference type="AlphaFoldDB" id="A0A835CEP2"/>
<dbReference type="GO" id="GO:0000209">
    <property type="term" value="P:protein polyubiquitination"/>
    <property type="evidence" value="ECO:0007669"/>
    <property type="project" value="TreeGrafter"/>
</dbReference>
<evidence type="ECO:0000256" key="5">
    <source>
        <dbReference type="ARBA" id="ARBA00023163"/>
    </source>
</evidence>
<evidence type="ECO:0000313" key="7">
    <source>
        <dbReference type="Proteomes" id="UP000634136"/>
    </source>
</evidence>
<evidence type="ECO:0000256" key="2">
    <source>
        <dbReference type="ARBA" id="ARBA00012483"/>
    </source>
</evidence>
<protein>
    <recommendedName>
        <fullName evidence="2">RING-type E3 ubiquitin transferase</fullName>
        <ecNumber evidence="2">2.3.2.27</ecNumber>
    </recommendedName>
</protein>
<reference evidence="6" key="1">
    <citation type="submission" date="2020-09" db="EMBL/GenBank/DDBJ databases">
        <title>Genome-Enabled Discovery of Anthraquinone Biosynthesis in Senna tora.</title>
        <authorList>
            <person name="Kang S.-H."/>
            <person name="Pandey R.P."/>
            <person name="Lee C.-M."/>
            <person name="Sim J.-S."/>
            <person name="Jeong J.-T."/>
            <person name="Choi B.-S."/>
            <person name="Jung M."/>
            <person name="Ginzburg D."/>
            <person name="Zhao K."/>
            <person name="Won S.Y."/>
            <person name="Oh T.-J."/>
            <person name="Yu Y."/>
            <person name="Kim N.-H."/>
            <person name="Lee O.R."/>
            <person name="Lee T.-H."/>
            <person name="Bashyal P."/>
            <person name="Kim T.-S."/>
            <person name="Lee W.-H."/>
            <person name="Kawkins C."/>
            <person name="Kim C.-K."/>
            <person name="Kim J.S."/>
            <person name="Ahn B.O."/>
            <person name="Rhee S.Y."/>
            <person name="Sohng J.K."/>
        </authorList>
    </citation>
    <scope>NUCLEOTIDE SEQUENCE</scope>
    <source>
        <tissue evidence="6">Leaf</tissue>
    </source>
</reference>
<dbReference type="OrthoDB" id="5600418at2759"/>
<dbReference type="GO" id="GO:0006513">
    <property type="term" value="P:protein monoubiquitination"/>
    <property type="evidence" value="ECO:0007669"/>
    <property type="project" value="TreeGrafter"/>
</dbReference>
<name>A0A835CEP2_9FABA</name>
<evidence type="ECO:0000256" key="1">
    <source>
        <dbReference type="ARBA" id="ARBA00000900"/>
    </source>
</evidence>
<dbReference type="EMBL" id="JAAIUW010000003">
    <property type="protein sequence ID" value="KAF7837855.1"/>
    <property type="molecule type" value="Genomic_DNA"/>
</dbReference>
<organism evidence="6 7">
    <name type="scientific">Senna tora</name>
    <dbReference type="NCBI Taxonomy" id="362788"/>
    <lineage>
        <taxon>Eukaryota</taxon>
        <taxon>Viridiplantae</taxon>
        <taxon>Streptophyta</taxon>
        <taxon>Embryophyta</taxon>
        <taxon>Tracheophyta</taxon>
        <taxon>Spermatophyta</taxon>
        <taxon>Magnoliopsida</taxon>
        <taxon>eudicotyledons</taxon>
        <taxon>Gunneridae</taxon>
        <taxon>Pentapetalae</taxon>
        <taxon>rosids</taxon>
        <taxon>fabids</taxon>
        <taxon>Fabales</taxon>
        <taxon>Fabaceae</taxon>
        <taxon>Caesalpinioideae</taxon>
        <taxon>Cassia clade</taxon>
        <taxon>Senna</taxon>
    </lineage>
</organism>
<evidence type="ECO:0000256" key="4">
    <source>
        <dbReference type="ARBA" id="ARBA00023015"/>
    </source>
</evidence>
<dbReference type="PANTHER" id="PTHR46077:SF1">
    <property type="entry name" value="TOP1 BINDING ARGININE_SERINE RICH PROTEIN, E3 UBIQUITIN LIGASE"/>
    <property type="match status" value="1"/>
</dbReference>